<dbReference type="Pfam" id="PF13831">
    <property type="entry name" value="PHD_2"/>
    <property type="match status" value="1"/>
</dbReference>
<dbReference type="InterPro" id="IPR000313">
    <property type="entry name" value="PWWP_dom"/>
</dbReference>
<evidence type="ECO:0000256" key="3">
    <source>
        <dbReference type="ARBA" id="ARBA00022723"/>
    </source>
</evidence>
<dbReference type="CDD" id="cd15572">
    <property type="entry name" value="PHD_BRPF"/>
    <property type="match status" value="1"/>
</dbReference>
<feature type="compositionally biased region" description="Basic residues" evidence="12">
    <location>
        <begin position="838"/>
        <end position="851"/>
    </location>
</feature>
<accession>A0A069DZR1</accession>
<feature type="compositionally biased region" description="Low complexity" evidence="12">
    <location>
        <begin position="907"/>
        <end position="923"/>
    </location>
</feature>
<dbReference type="InterPro" id="IPR034732">
    <property type="entry name" value="EPHD"/>
</dbReference>
<dbReference type="Pfam" id="PF13832">
    <property type="entry name" value="zf-HC5HC2H_2"/>
    <property type="match status" value="1"/>
</dbReference>
<dbReference type="PANTHER" id="PTHR13793:SF107">
    <property type="entry name" value="BROMODOMAIN-CONTAINING PROTEIN HOMOLOG"/>
    <property type="match status" value="1"/>
</dbReference>
<evidence type="ECO:0000259" key="14">
    <source>
        <dbReference type="PROSITE" id="PS50016"/>
    </source>
</evidence>
<dbReference type="GO" id="GO:0005634">
    <property type="term" value="C:nucleus"/>
    <property type="evidence" value="ECO:0007669"/>
    <property type="project" value="UniProtKB-SubCell"/>
</dbReference>
<keyword evidence="6" id="KW-0862">Zinc</keyword>
<evidence type="ECO:0000259" key="15">
    <source>
        <dbReference type="PROSITE" id="PS50157"/>
    </source>
</evidence>
<dbReference type="Pfam" id="PF00439">
    <property type="entry name" value="Bromodomain"/>
    <property type="match status" value="1"/>
</dbReference>
<evidence type="ECO:0000256" key="5">
    <source>
        <dbReference type="ARBA" id="ARBA00022771"/>
    </source>
</evidence>
<dbReference type="InterPro" id="IPR019786">
    <property type="entry name" value="Zinc_finger_PHD-type_CS"/>
</dbReference>
<dbReference type="InterPro" id="IPR036427">
    <property type="entry name" value="Bromodomain-like_sf"/>
</dbReference>
<feature type="region of interest" description="Disordered" evidence="12">
    <location>
        <begin position="444"/>
        <end position="464"/>
    </location>
</feature>
<dbReference type="Gene3D" id="1.20.920.10">
    <property type="entry name" value="Bromodomain-like"/>
    <property type="match status" value="1"/>
</dbReference>
<dbReference type="AlphaFoldDB" id="A0A069DZR1"/>
<name>A0A069DZR1_9HEMI</name>
<dbReference type="PANTHER" id="PTHR13793">
    <property type="entry name" value="PHD FINGER PROTEINS"/>
    <property type="match status" value="1"/>
</dbReference>
<evidence type="ECO:0000256" key="4">
    <source>
        <dbReference type="ARBA" id="ARBA00022737"/>
    </source>
</evidence>
<dbReference type="GO" id="GO:0006357">
    <property type="term" value="P:regulation of transcription by RNA polymerase II"/>
    <property type="evidence" value="ECO:0007669"/>
    <property type="project" value="TreeGrafter"/>
</dbReference>
<comment type="subcellular location">
    <subcellularLocation>
        <location evidence="1">Nucleus</location>
    </subcellularLocation>
</comment>
<reference evidence="18" key="1">
    <citation type="journal article" date="2015" name="J. Med. Entomol.">
        <title>A Deep Insight Into the Sialotranscriptome of the Chagas Disease Vector, Panstrongylus megistus (Hemiptera: Heteroptera).</title>
        <authorList>
            <person name="Ribeiro J.M."/>
            <person name="Schwarz A."/>
            <person name="Francischetti I.M."/>
        </authorList>
    </citation>
    <scope>NUCLEOTIDE SEQUENCE</scope>
    <source>
        <tissue evidence="18">Salivary glands</tissue>
    </source>
</reference>
<dbReference type="PROSITE" id="PS50157">
    <property type="entry name" value="ZINC_FINGER_C2H2_2"/>
    <property type="match status" value="1"/>
</dbReference>
<feature type="compositionally biased region" description="Polar residues" evidence="12">
    <location>
        <begin position="981"/>
        <end position="994"/>
    </location>
</feature>
<organism evidence="18">
    <name type="scientific">Panstrongylus megistus</name>
    <dbReference type="NCBI Taxonomy" id="65343"/>
    <lineage>
        <taxon>Eukaryota</taxon>
        <taxon>Metazoa</taxon>
        <taxon>Ecdysozoa</taxon>
        <taxon>Arthropoda</taxon>
        <taxon>Hexapoda</taxon>
        <taxon>Insecta</taxon>
        <taxon>Pterygota</taxon>
        <taxon>Neoptera</taxon>
        <taxon>Paraneoptera</taxon>
        <taxon>Hemiptera</taxon>
        <taxon>Heteroptera</taxon>
        <taxon>Panheteroptera</taxon>
        <taxon>Cimicomorpha</taxon>
        <taxon>Reduviidae</taxon>
        <taxon>Triatominae</taxon>
        <taxon>Panstrongylus</taxon>
    </lineage>
</organism>
<dbReference type="EMBL" id="GBGD01000200">
    <property type="protein sequence ID" value="JAC88689.1"/>
    <property type="molecule type" value="mRNA"/>
</dbReference>
<dbReference type="InterPro" id="IPR001965">
    <property type="entry name" value="Znf_PHD"/>
</dbReference>
<dbReference type="SMART" id="SM00293">
    <property type="entry name" value="PWWP"/>
    <property type="match status" value="1"/>
</dbReference>
<feature type="domain" description="PHD-type" evidence="14">
    <location>
        <begin position="256"/>
        <end position="306"/>
    </location>
</feature>
<feature type="region of interest" description="Disordered" evidence="12">
    <location>
        <begin position="50"/>
        <end position="92"/>
    </location>
</feature>
<dbReference type="FunFam" id="3.30.40.10:FF:000008">
    <property type="entry name" value="Bromodomain containing 1, isoform CRA_a"/>
    <property type="match status" value="1"/>
</dbReference>
<evidence type="ECO:0000256" key="8">
    <source>
        <dbReference type="ARBA" id="ARBA00023117"/>
    </source>
</evidence>
<dbReference type="GO" id="GO:0008270">
    <property type="term" value="F:zinc ion binding"/>
    <property type="evidence" value="ECO:0007669"/>
    <property type="project" value="UniProtKB-KW"/>
</dbReference>
<keyword evidence="8 10" id="KW-0103">Bromodomain</keyword>
<sequence length="1141" mass="128994">MGLDFDVLEFCRKLRTTKQPPYTCPIVECGKTYKSMCGLQYHLVNFDHTSSKKTDTPAAKPPPTSSKKSRKKGRYHKSLIREAETPTQPKERTSYNDYQKYVEFEIDDDVYRLRIKASLNVISKHTHQLLNPKGTSRMCGNINMDTIKSKELAKLPEPKVQLLDDYHISNMTAKPVGYIRLIEKNGDEIDGEVEYDMDEEDGCWLDLINKRRQDQGLSKVLVDTFELLMDRLEKESYFQMNVNSRMMEVQNYIDDDAVCCICMDGECQNTNVILFCDMCNLAVHQDCYGVPYIPEGQWLCRRCLQSPSRAVDCVLCPNSGGAFKQTDRGHWAHVVCALWIPEVRFANTVFLEPIDSIETIPPARWKLTCYICKQRGVGACIQCHKTNCYSAFHVTCAQNAGLHMKIDAVKDSHIGADGEITPVLVEKLAYCSTHTPSDVEIKPRVTSSPQSLQRKNSKPAPIISIPTIPPDRIQEIGALVTFSKKNQFIQRLIAYWTLKRQLRNGVPLLRRLQSSHIAKRGGSPGEIHQINNVEELRNQLKYWQCLRQDLERARLLCELVRKREKLKRELVKVKALCLEMELCPLAAFLRRLLDLIRARDTGEIFIEPVDLTEVPDYTDVVKHPMDLSTMRSKIDAFEYNSLTQFQADFELMINNCLAYNSEDTVFYRAALKMRDQGGALLKQAKIDLELTGLGQYCESESGPSTSTGVSVKEAVPTKEKFDSHPSDIDQQLVKLTKDNAQLAPKEMLQKLSELLELTNRIRQRQARVKRTKLIKTLIAKIKRVWLTSQRDARLVVDKLSRSHKKRSVEETGSDSTTDEELPQFPGIKKLKSGTPSKSAHRLSRSGRKRLKEARSDSTTDEEKEQLTKKLNLGTSTPKGNSAKDNSSEVSSSHGVNRRTTVLFTCKAAGSASSTKSTNSRPSTASLKRRGRPQKGSSSAQKDGSQLDQQNKDSFTIYRTGGTVKSDDDSQSEDGSSCSGCADSTETRCGSASGTESSDWSEESDHSDDTIDQTTTSLETLDQLQLVWAKCRGYPWYPALIINPKMPRGYIHNGVPIPSPPSDVIALANNYTEPVYLVLFFDTKRTWQWLPRNKLEPLGINPELDNVKLTESRKPADRKAVRKAFEEAMSHRTQIDKRPEAT</sequence>
<evidence type="ECO:0000256" key="7">
    <source>
        <dbReference type="ARBA" id="ARBA00022990"/>
    </source>
</evidence>
<dbReference type="PROSITE" id="PS51805">
    <property type="entry name" value="EPHD"/>
    <property type="match status" value="1"/>
</dbReference>
<keyword evidence="5 11" id="KW-0863">Zinc-finger</keyword>
<keyword evidence="4" id="KW-0677">Repeat</keyword>
<keyword evidence="3" id="KW-0479">Metal-binding</keyword>
<evidence type="ECO:0000256" key="9">
    <source>
        <dbReference type="ARBA" id="ARBA00023242"/>
    </source>
</evidence>
<evidence type="ECO:0000259" key="16">
    <source>
        <dbReference type="PROSITE" id="PS50812"/>
    </source>
</evidence>
<dbReference type="SUPFAM" id="SSF47370">
    <property type="entry name" value="Bromodomain"/>
    <property type="match status" value="1"/>
</dbReference>
<keyword evidence="9" id="KW-0539">Nucleus</keyword>
<feature type="region of interest" description="Disordered" evidence="12">
    <location>
        <begin position="907"/>
        <end position="1011"/>
    </location>
</feature>
<dbReference type="Gene3D" id="3.30.40.10">
    <property type="entry name" value="Zinc/RING finger domain, C3HC4 (zinc finger)"/>
    <property type="match status" value="2"/>
</dbReference>
<proteinExistence type="evidence at transcript level"/>
<feature type="domain" description="PWWP" evidence="16">
    <location>
        <begin position="1022"/>
        <end position="1100"/>
    </location>
</feature>
<dbReference type="PROSITE" id="PS50014">
    <property type="entry name" value="BROMODOMAIN_2"/>
    <property type="match status" value="1"/>
</dbReference>
<dbReference type="Pfam" id="PF10513">
    <property type="entry name" value="EPL1"/>
    <property type="match status" value="1"/>
</dbReference>
<dbReference type="PRINTS" id="PR00503">
    <property type="entry name" value="BROMODOMAIN"/>
</dbReference>
<feature type="domain" description="Bromo" evidence="13">
    <location>
        <begin position="597"/>
        <end position="667"/>
    </location>
</feature>
<dbReference type="SMART" id="SM00297">
    <property type="entry name" value="BROMO"/>
    <property type="match status" value="1"/>
</dbReference>
<evidence type="ECO:0000313" key="18">
    <source>
        <dbReference type="EMBL" id="JAC88689.1"/>
    </source>
</evidence>
<dbReference type="InterPro" id="IPR013083">
    <property type="entry name" value="Znf_RING/FYVE/PHD"/>
</dbReference>
<evidence type="ECO:0000259" key="13">
    <source>
        <dbReference type="PROSITE" id="PS50014"/>
    </source>
</evidence>
<dbReference type="PROSITE" id="PS50016">
    <property type="entry name" value="ZF_PHD_2"/>
    <property type="match status" value="1"/>
</dbReference>
<evidence type="ECO:0000256" key="11">
    <source>
        <dbReference type="PROSITE-ProRule" id="PRU00042"/>
    </source>
</evidence>
<dbReference type="PROSITE" id="PS00028">
    <property type="entry name" value="ZINC_FINGER_C2H2_1"/>
    <property type="match status" value="1"/>
</dbReference>
<keyword evidence="7" id="KW-0007">Acetylation</keyword>
<evidence type="ECO:0000256" key="12">
    <source>
        <dbReference type="SAM" id="MobiDB-lite"/>
    </source>
</evidence>
<evidence type="ECO:0000256" key="10">
    <source>
        <dbReference type="PROSITE-ProRule" id="PRU00035"/>
    </source>
</evidence>
<dbReference type="SUPFAM" id="SSF57903">
    <property type="entry name" value="FYVE/PHD zinc finger"/>
    <property type="match status" value="1"/>
</dbReference>
<protein>
    <submittedName>
        <fullName evidence="18">Putative phd finger protein</fullName>
    </submittedName>
</protein>
<feature type="domain" description="PHD-type" evidence="17">
    <location>
        <begin position="310"/>
        <end position="435"/>
    </location>
</feature>
<dbReference type="InterPro" id="IPR013087">
    <property type="entry name" value="Znf_C2H2_type"/>
</dbReference>
<dbReference type="PROSITE" id="PS01359">
    <property type="entry name" value="ZF_PHD_1"/>
    <property type="match status" value="1"/>
</dbReference>
<feature type="compositionally biased region" description="Polar residues" evidence="12">
    <location>
        <begin position="872"/>
        <end position="895"/>
    </location>
</feature>
<dbReference type="CDD" id="cd15670">
    <property type="entry name" value="ePHD_BRPF"/>
    <property type="match status" value="1"/>
</dbReference>
<dbReference type="Pfam" id="PF00855">
    <property type="entry name" value="PWWP"/>
    <property type="match status" value="1"/>
</dbReference>
<evidence type="ECO:0000256" key="2">
    <source>
        <dbReference type="ARBA" id="ARBA00022553"/>
    </source>
</evidence>
<evidence type="ECO:0000256" key="1">
    <source>
        <dbReference type="ARBA" id="ARBA00004123"/>
    </source>
</evidence>
<feature type="compositionally biased region" description="Polar residues" evidence="12">
    <location>
        <begin position="445"/>
        <end position="454"/>
    </location>
</feature>
<feature type="domain" description="C2H2-type" evidence="15">
    <location>
        <begin position="22"/>
        <end position="53"/>
    </location>
</feature>
<dbReference type="InterPro" id="IPR018359">
    <property type="entry name" value="Bromodomain_CS"/>
</dbReference>
<dbReference type="InterPro" id="IPR050701">
    <property type="entry name" value="Histone_Mod_Regulator"/>
</dbReference>
<dbReference type="PROSITE" id="PS50812">
    <property type="entry name" value="PWWP"/>
    <property type="match status" value="1"/>
</dbReference>
<feature type="compositionally biased region" description="Basic residues" evidence="12">
    <location>
        <begin position="67"/>
        <end position="78"/>
    </location>
</feature>
<dbReference type="InterPro" id="IPR011011">
    <property type="entry name" value="Znf_FYVE_PHD"/>
</dbReference>
<dbReference type="Gene3D" id="2.30.30.140">
    <property type="match status" value="1"/>
</dbReference>
<feature type="compositionally biased region" description="Polar residues" evidence="12">
    <location>
        <begin position="934"/>
        <end position="953"/>
    </location>
</feature>
<evidence type="ECO:0000259" key="17">
    <source>
        <dbReference type="PROSITE" id="PS51805"/>
    </source>
</evidence>
<dbReference type="PROSITE" id="PS00633">
    <property type="entry name" value="BROMODOMAIN_1"/>
    <property type="match status" value="1"/>
</dbReference>
<dbReference type="InterPro" id="IPR019542">
    <property type="entry name" value="Enhancer_polycomb-like_N"/>
</dbReference>
<keyword evidence="2" id="KW-0597">Phosphoprotein</keyword>
<feature type="region of interest" description="Disordered" evidence="12">
    <location>
        <begin position="800"/>
        <end position="895"/>
    </location>
</feature>
<dbReference type="FunFam" id="2.30.30.140:FF:000008">
    <property type="entry name" value="Bromodomain containing 1, isoform CRA_b"/>
    <property type="match status" value="1"/>
</dbReference>
<dbReference type="FunFam" id="3.30.40.10:FF:000007">
    <property type="entry name" value="Bromodomain containing 1, isoform CRA_b"/>
    <property type="match status" value="1"/>
</dbReference>
<dbReference type="SMART" id="SM00249">
    <property type="entry name" value="PHD"/>
    <property type="match status" value="2"/>
</dbReference>
<dbReference type="InterPro" id="IPR019787">
    <property type="entry name" value="Znf_PHD-finger"/>
</dbReference>
<evidence type="ECO:0000256" key="6">
    <source>
        <dbReference type="ARBA" id="ARBA00022833"/>
    </source>
</evidence>
<dbReference type="SUPFAM" id="SSF63748">
    <property type="entry name" value="Tudor/PWWP/MBT"/>
    <property type="match status" value="1"/>
</dbReference>
<dbReference type="InterPro" id="IPR001487">
    <property type="entry name" value="Bromodomain"/>
</dbReference>
<feature type="compositionally biased region" description="Basic and acidic residues" evidence="12">
    <location>
        <begin position="79"/>
        <end position="92"/>
    </location>
</feature>
<dbReference type="CDD" id="cd05839">
    <property type="entry name" value="PWWP_BRPF"/>
    <property type="match status" value="1"/>
</dbReference>